<reference evidence="2 3" key="1">
    <citation type="journal article" date="2019" name="Nat. Ecol. Evol.">
        <title>Megaphylogeny resolves global patterns of mushroom evolution.</title>
        <authorList>
            <person name="Varga T."/>
            <person name="Krizsan K."/>
            <person name="Foldi C."/>
            <person name="Dima B."/>
            <person name="Sanchez-Garcia M."/>
            <person name="Sanchez-Ramirez S."/>
            <person name="Szollosi G.J."/>
            <person name="Szarkandi J.G."/>
            <person name="Papp V."/>
            <person name="Albert L."/>
            <person name="Andreopoulos W."/>
            <person name="Angelini C."/>
            <person name="Antonin V."/>
            <person name="Barry K.W."/>
            <person name="Bougher N.L."/>
            <person name="Buchanan P."/>
            <person name="Buyck B."/>
            <person name="Bense V."/>
            <person name="Catcheside P."/>
            <person name="Chovatia M."/>
            <person name="Cooper J."/>
            <person name="Damon W."/>
            <person name="Desjardin D."/>
            <person name="Finy P."/>
            <person name="Geml J."/>
            <person name="Haridas S."/>
            <person name="Hughes K."/>
            <person name="Justo A."/>
            <person name="Karasinski D."/>
            <person name="Kautmanova I."/>
            <person name="Kiss B."/>
            <person name="Kocsube S."/>
            <person name="Kotiranta H."/>
            <person name="LaButti K.M."/>
            <person name="Lechner B.E."/>
            <person name="Liimatainen K."/>
            <person name="Lipzen A."/>
            <person name="Lukacs Z."/>
            <person name="Mihaltcheva S."/>
            <person name="Morgado L.N."/>
            <person name="Niskanen T."/>
            <person name="Noordeloos M.E."/>
            <person name="Ohm R.A."/>
            <person name="Ortiz-Santana B."/>
            <person name="Ovrebo C."/>
            <person name="Racz N."/>
            <person name="Riley R."/>
            <person name="Savchenko A."/>
            <person name="Shiryaev A."/>
            <person name="Soop K."/>
            <person name="Spirin V."/>
            <person name="Szebenyi C."/>
            <person name="Tomsovsky M."/>
            <person name="Tulloss R.E."/>
            <person name="Uehling J."/>
            <person name="Grigoriev I.V."/>
            <person name="Vagvolgyi C."/>
            <person name="Papp T."/>
            <person name="Martin F.M."/>
            <person name="Miettinen O."/>
            <person name="Hibbett D.S."/>
            <person name="Nagy L.G."/>
        </authorList>
    </citation>
    <scope>NUCLEOTIDE SEQUENCE [LARGE SCALE GENOMIC DNA]</scope>
    <source>
        <strain evidence="2 3">CBS 166.37</strain>
    </source>
</reference>
<dbReference type="InterPro" id="IPR001810">
    <property type="entry name" value="F-box_dom"/>
</dbReference>
<keyword evidence="3" id="KW-1185">Reference proteome</keyword>
<dbReference type="OrthoDB" id="3071584at2759"/>
<dbReference type="InterPro" id="IPR036047">
    <property type="entry name" value="F-box-like_dom_sf"/>
</dbReference>
<feature type="domain" description="F-box" evidence="1">
    <location>
        <begin position="1"/>
        <end position="43"/>
    </location>
</feature>
<dbReference type="SUPFAM" id="SSF52047">
    <property type="entry name" value="RNI-like"/>
    <property type="match status" value="1"/>
</dbReference>
<evidence type="ECO:0000259" key="1">
    <source>
        <dbReference type="PROSITE" id="PS50181"/>
    </source>
</evidence>
<dbReference type="AlphaFoldDB" id="A0A5C3LTX6"/>
<dbReference type="CDD" id="cd09917">
    <property type="entry name" value="F-box_SF"/>
    <property type="match status" value="1"/>
</dbReference>
<gene>
    <name evidence="2" type="ORF">BDQ12DRAFT_736745</name>
</gene>
<protein>
    <recommendedName>
        <fullName evidence="1">F-box domain-containing protein</fullName>
    </recommendedName>
</protein>
<organism evidence="2 3">
    <name type="scientific">Crucibulum laeve</name>
    <dbReference type="NCBI Taxonomy" id="68775"/>
    <lineage>
        <taxon>Eukaryota</taxon>
        <taxon>Fungi</taxon>
        <taxon>Dikarya</taxon>
        <taxon>Basidiomycota</taxon>
        <taxon>Agaricomycotina</taxon>
        <taxon>Agaricomycetes</taxon>
        <taxon>Agaricomycetidae</taxon>
        <taxon>Agaricales</taxon>
        <taxon>Agaricineae</taxon>
        <taxon>Nidulariaceae</taxon>
        <taxon>Crucibulum</taxon>
    </lineage>
</organism>
<dbReference type="InterPro" id="IPR032675">
    <property type="entry name" value="LRR_dom_sf"/>
</dbReference>
<dbReference type="PROSITE" id="PS50181">
    <property type="entry name" value="FBOX"/>
    <property type="match status" value="1"/>
</dbReference>
<evidence type="ECO:0000313" key="3">
    <source>
        <dbReference type="Proteomes" id="UP000308652"/>
    </source>
</evidence>
<dbReference type="SUPFAM" id="SSF81383">
    <property type="entry name" value="F-box domain"/>
    <property type="match status" value="1"/>
</dbReference>
<name>A0A5C3LTX6_9AGAR</name>
<proteinExistence type="predicted"/>
<sequence>MIELPTDVWLHVAQFLPDEDILRMLGVNSVFFDLAMDKRYNEVTIYDWKEPTRWTLSRLIEPSIAKRVRSLKLRFSHVKERATKSSWKQVRDQLLNVAHLPNSFFVGNKPNMTKVPESFNKLVNALVAVFPNLVNLTELAIDSWDLPPSYSLQPIFASAWPSFGPQLKRLLFGGHLEGYRLMIASNPKLDGVRELDLEFTNNLHRVDPAADVAILVDVIAPFVNRLSPQLHSLKVWSWASSDLSSLFLRLESFPQLQHFNIRTPFNMVFSENPSGLKRLLCNTSSTLQKVGLRLNPLGAVIDPAAEETLLHWLSDCVSEEQMFRSVKILDIYPTNLPGGMDVLVSSINHAAENLTQLIVRDRYLHLRDIVWVAEALASCNHLTYLRMNVWKLRAELFDICSKSTPNLQSLWLYAADTIIAPLSEDDFASQMKIRSYPDWRLNDIGVWEGGFAVGMEMMMIIAQSIPSVTSLWGSGDMKGDPSP</sequence>
<dbReference type="Gene3D" id="3.80.10.10">
    <property type="entry name" value="Ribonuclease Inhibitor"/>
    <property type="match status" value="1"/>
</dbReference>
<dbReference type="EMBL" id="ML213612">
    <property type="protein sequence ID" value="TFK36649.1"/>
    <property type="molecule type" value="Genomic_DNA"/>
</dbReference>
<dbReference type="Proteomes" id="UP000308652">
    <property type="component" value="Unassembled WGS sequence"/>
</dbReference>
<evidence type="ECO:0000313" key="2">
    <source>
        <dbReference type="EMBL" id="TFK36649.1"/>
    </source>
</evidence>
<accession>A0A5C3LTX6</accession>